<name>A0EB26_PARTE</name>
<dbReference type="OMA" id="DIYIAWP"/>
<gene>
    <name evidence="1" type="ORF">GSPATT00025227001</name>
</gene>
<dbReference type="InParanoid" id="A0EB26"/>
<dbReference type="KEGG" id="ptm:GSPATT00025227001"/>
<dbReference type="EMBL" id="CT868668">
    <property type="protein sequence ID" value="CAK92493.1"/>
    <property type="molecule type" value="Genomic_DNA"/>
</dbReference>
<dbReference type="GeneID" id="5045675"/>
<evidence type="ECO:0000313" key="1">
    <source>
        <dbReference type="EMBL" id="CAK92493.1"/>
    </source>
</evidence>
<proteinExistence type="predicted"/>
<keyword evidence="2" id="KW-1185">Reference proteome</keyword>
<accession>A0EB26</accession>
<reference evidence="1 2" key="1">
    <citation type="journal article" date="2006" name="Nature">
        <title>Global trends of whole-genome duplications revealed by the ciliate Paramecium tetraurelia.</title>
        <authorList>
            <consortium name="Genoscope"/>
            <person name="Aury J.-M."/>
            <person name="Jaillon O."/>
            <person name="Duret L."/>
            <person name="Noel B."/>
            <person name="Jubin C."/>
            <person name="Porcel B.M."/>
            <person name="Segurens B."/>
            <person name="Daubin V."/>
            <person name="Anthouard V."/>
            <person name="Aiach N."/>
            <person name="Arnaiz O."/>
            <person name="Billaut A."/>
            <person name="Beisson J."/>
            <person name="Blanc I."/>
            <person name="Bouhouche K."/>
            <person name="Camara F."/>
            <person name="Duharcourt S."/>
            <person name="Guigo R."/>
            <person name="Gogendeau D."/>
            <person name="Katinka M."/>
            <person name="Keller A.-M."/>
            <person name="Kissmehl R."/>
            <person name="Klotz C."/>
            <person name="Koll F."/>
            <person name="Le Moue A."/>
            <person name="Lepere C."/>
            <person name="Malinsky S."/>
            <person name="Nowacki M."/>
            <person name="Nowak J.K."/>
            <person name="Plattner H."/>
            <person name="Poulain J."/>
            <person name="Ruiz F."/>
            <person name="Serrano V."/>
            <person name="Zagulski M."/>
            <person name="Dessen P."/>
            <person name="Betermier M."/>
            <person name="Weissenbach J."/>
            <person name="Scarpelli C."/>
            <person name="Schachter V."/>
            <person name="Sperling L."/>
            <person name="Meyer E."/>
            <person name="Cohen J."/>
            <person name="Wincker P."/>
        </authorList>
    </citation>
    <scope>NUCLEOTIDE SEQUENCE [LARGE SCALE GENOMIC DNA]</scope>
    <source>
        <strain evidence="1 2">Stock d4-2</strain>
    </source>
</reference>
<dbReference type="RefSeq" id="XP_001459890.1">
    <property type="nucleotide sequence ID" value="XM_001459853.1"/>
</dbReference>
<sequence>MSNTTDILKIQITSLTECYQEQSHKQIILDFSTFNDETQLNYLKSCLHQPLIGQENEYYETHKEKLENLSNFEQQILEVFYNDLVMKDYTSAMILAKEQFSRKQILDDKKTPLEFFQTTQSILKRACVIKDEAPLKLAEELKQHGYQNKPSIQFVCLKVDYELGKQQNENLEMICKKVRDCQSSNLAPILDVQFKTENIQNLFADAQIAYSTINAALLDKEVETEYMILCTNIVDLAIQFLGDVELNGESQYRSYSDKLIYFVIKILFNSIPPSYGGIFFTFDRGFVQSKKILHFINNLKKYDIYIAWPLGIKLNARVFDEVVRSYSIVQRQQSATITINQILKVFQNCFAGKYKDEEEKEVLHPIKLGSTSASS</sequence>
<dbReference type="Proteomes" id="UP000000600">
    <property type="component" value="Unassembled WGS sequence"/>
</dbReference>
<dbReference type="AlphaFoldDB" id="A0EB26"/>
<organism evidence="1 2">
    <name type="scientific">Paramecium tetraurelia</name>
    <dbReference type="NCBI Taxonomy" id="5888"/>
    <lineage>
        <taxon>Eukaryota</taxon>
        <taxon>Sar</taxon>
        <taxon>Alveolata</taxon>
        <taxon>Ciliophora</taxon>
        <taxon>Intramacronucleata</taxon>
        <taxon>Oligohymenophorea</taxon>
        <taxon>Peniculida</taxon>
        <taxon>Parameciidae</taxon>
        <taxon>Paramecium</taxon>
    </lineage>
</organism>
<dbReference type="HOGENOM" id="CLU_738659_0_0_1"/>
<dbReference type="OrthoDB" id="292502at2759"/>
<protein>
    <submittedName>
        <fullName evidence="1">Uncharacterized protein</fullName>
    </submittedName>
</protein>
<evidence type="ECO:0000313" key="2">
    <source>
        <dbReference type="Proteomes" id="UP000000600"/>
    </source>
</evidence>